<dbReference type="Gene3D" id="3.40.50.150">
    <property type="entry name" value="Vaccinia Virus protein VP39"/>
    <property type="match status" value="1"/>
</dbReference>
<name>A0A2H0RAW1_UNCKA</name>
<evidence type="ECO:0000256" key="3">
    <source>
        <dbReference type="ARBA" id="ARBA00012300"/>
    </source>
</evidence>
<sequence>MIDETKNILKSKKYKNIYNKTVHRIVGETYKRYRKKDIVNKSKNILHQSWGAFFTKSPNYKELLEKLKGNEDLKNTLLPILKTHQSTKERVFILNDFYKNIFKLTETPHSIIDYGCGFNPLTIPWMNLKEGTVYKAYDIDSEEINFLNKAMLVIMKKSNINIKTKIEVGDIVYKNNEYADIAFLFKIIPPLEKQNIDILKTLEGINAKHLVVSYSTKSISGKNKGMENFYKERFLKLVQNTNWSVKEINFKTELVFVIKK</sequence>
<keyword evidence="5" id="KW-0698">rRNA processing</keyword>
<proteinExistence type="inferred from homology"/>
<evidence type="ECO:0000256" key="4">
    <source>
        <dbReference type="ARBA" id="ARBA00015154"/>
    </source>
</evidence>
<comment type="similarity">
    <text evidence="2">Belongs to the methyltransferase superfamily. Aminoglycoside resistance family.</text>
</comment>
<evidence type="ECO:0000256" key="8">
    <source>
        <dbReference type="ARBA" id="ARBA00022691"/>
    </source>
</evidence>
<dbReference type="Gene3D" id="1.10.8.10">
    <property type="entry name" value="DNA helicase RuvA subunit, C-terminal domain"/>
    <property type="match status" value="1"/>
</dbReference>
<organism evidence="12 13">
    <name type="scientific">candidate division WWE3 bacterium CG10_big_fil_rev_8_21_14_0_10_32_10</name>
    <dbReference type="NCBI Taxonomy" id="1975090"/>
    <lineage>
        <taxon>Bacteria</taxon>
        <taxon>Katanobacteria</taxon>
    </lineage>
</organism>
<dbReference type="InterPro" id="IPR029063">
    <property type="entry name" value="SAM-dependent_MTases_sf"/>
</dbReference>
<comment type="catalytic activity">
    <reaction evidence="1">
        <text>guanosine(1405) in 16S rRNA + S-adenosyl-L-methionine = N(7)-methylguanosine(1405) in 16S rRNA + S-adenosyl-L-homocysteine</text>
        <dbReference type="Rhea" id="RHEA:42772"/>
        <dbReference type="Rhea" id="RHEA-COMP:10225"/>
        <dbReference type="Rhea" id="RHEA-COMP:10226"/>
        <dbReference type="ChEBI" id="CHEBI:57856"/>
        <dbReference type="ChEBI" id="CHEBI:59789"/>
        <dbReference type="ChEBI" id="CHEBI:74269"/>
        <dbReference type="ChEBI" id="CHEBI:74480"/>
        <dbReference type="EC" id="2.1.1.179"/>
    </reaction>
</comment>
<dbReference type="Pfam" id="PF07091">
    <property type="entry name" value="FmrO"/>
    <property type="match status" value="1"/>
</dbReference>
<evidence type="ECO:0000256" key="11">
    <source>
        <dbReference type="PIRSR" id="PIRSR015852-1"/>
    </source>
</evidence>
<dbReference type="AlphaFoldDB" id="A0A2H0RAW1"/>
<comment type="caution">
    <text evidence="12">The sequence shown here is derived from an EMBL/GenBank/DDBJ whole genome shotgun (WGS) entry which is preliminary data.</text>
</comment>
<evidence type="ECO:0000313" key="13">
    <source>
        <dbReference type="Proteomes" id="UP000230214"/>
    </source>
</evidence>
<dbReference type="GO" id="GO:0008649">
    <property type="term" value="F:rRNA methyltransferase activity"/>
    <property type="evidence" value="ECO:0007669"/>
    <property type="project" value="InterPro"/>
</dbReference>
<dbReference type="GO" id="GO:0046677">
    <property type="term" value="P:response to antibiotic"/>
    <property type="evidence" value="ECO:0007669"/>
    <property type="project" value="UniProtKB-KW"/>
</dbReference>
<dbReference type="EMBL" id="PCXU01000017">
    <property type="protein sequence ID" value="PIR43617.1"/>
    <property type="molecule type" value="Genomic_DNA"/>
</dbReference>
<reference evidence="12 13" key="1">
    <citation type="submission" date="2017-09" db="EMBL/GenBank/DDBJ databases">
        <title>Depth-based differentiation of microbial function through sediment-hosted aquifers and enrichment of novel symbionts in the deep terrestrial subsurface.</title>
        <authorList>
            <person name="Probst A.J."/>
            <person name="Ladd B."/>
            <person name="Jarett J.K."/>
            <person name="Geller-Mcgrath D.E."/>
            <person name="Sieber C.M."/>
            <person name="Emerson J.B."/>
            <person name="Anantharaman K."/>
            <person name="Thomas B.C."/>
            <person name="Malmstrom R."/>
            <person name="Stieglmeier M."/>
            <person name="Klingl A."/>
            <person name="Woyke T."/>
            <person name="Ryan C.M."/>
            <person name="Banfield J.F."/>
        </authorList>
    </citation>
    <scope>NUCLEOTIDE SEQUENCE [LARGE SCALE GENOMIC DNA]</scope>
    <source>
        <strain evidence="12">CG10_big_fil_rev_8_21_14_0_10_32_10</strain>
    </source>
</reference>
<evidence type="ECO:0000256" key="9">
    <source>
        <dbReference type="ARBA" id="ARBA00023251"/>
    </source>
</evidence>
<feature type="binding site" evidence="11">
    <location>
        <position position="115"/>
    </location>
    <ligand>
        <name>S-adenosyl-L-methionine</name>
        <dbReference type="ChEBI" id="CHEBI:59789"/>
    </ligand>
</feature>
<evidence type="ECO:0000313" key="12">
    <source>
        <dbReference type="EMBL" id="PIR43617.1"/>
    </source>
</evidence>
<protein>
    <recommendedName>
        <fullName evidence="4">16S rRNA (guanine(1405)-N(7))-methyltransferase</fullName>
        <ecNumber evidence="3">2.1.1.179</ecNumber>
    </recommendedName>
    <alternativeName>
        <fullName evidence="10">16S rRNA m7G1405 methyltransferase</fullName>
    </alternativeName>
</protein>
<keyword evidence="6 12" id="KW-0489">Methyltransferase</keyword>
<keyword evidence="9" id="KW-0046">Antibiotic resistance</keyword>
<evidence type="ECO:0000256" key="6">
    <source>
        <dbReference type="ARBA" id="ARBA00022603"/>
    </source>
</evidence>
<dbReference type="InterPro" id="IPR025981">
    <property type="entry name" value="rRNA_MeTrfase"/>
</dbReference>
<keyword evidence="8 11" id="KW-0949">S-adenosyl-L-methionine</keyword>
<feature type="binding site" evidence="11">
    <location>
        <begin position="84"/>
        <end position="90"/>
    </location>
    <ligand>
        <name>S-adenosyl-L-methionine</name>
        <dbReference type="ChEBI" id="CHEBI:59789"/>
    </ligand>
</feature>
<dbReference type="PIRSF" id="PIRSF015852">
    <property type="entry name" value="RRNA_mtase_Grm"/>
    <property type="match status" value="1"/>
</dbReference>
<evidence type="ECO:0000256" key="10">
    <source>
        <dbReference type="ARBA" id="ARBA00033062"/>
    </source>
</evidence>
<evidence type="ECO:0000256" key="7">
    <source>
        <dbReference type="ARBA" id="ARBA00022679"/>
    </source>
</evidence>
<dbReference type="EC" id="2.1.1.179" evidence="3"/>
<evidence type="ECO:0000256" key="1">
    <source>
        <dbReference type="ARBA" id="ARBA00001643"/>
    </source>
</evidence>
<dbReference type="Proteomes" id="UP000230214">
    <property type="component" value="Unassembled WGS sequence"/>
</dbReference>
<feature type="binding site" evidence="11">
    <location>
        <position position="138"/>
    </location>
    <ligand>
        <name>S-adenosyl-L-methionine</name>
        <dbReference type="ChEBI" id="CHEBI:59789"/>
    </ligand>
</feature>
<evidence type="ECO:0000256" key="2">
    <source>
        <dbReference type="ARBA" id="ARBA00005487"/>
    </source>
</evidence>
<accession>A0A2H0RAW1</accession>
<evidence type="ECO:0000256" key="5">
    <source>
        <dbReference type="ARBA" id="ARBA00022552"/>
    </source>
</evidence>
<feature type="binding site" evidence="11">
    <location>
        <begin position="170"/>
        <end position="171"/>
    </location>
    <ligand>
        <name>S-adenosyl-L-methionine</name>
        <dbReference type="ChEBI" id="CHEBI:59789"/>
    </ligand>
</feature>
<dbReference type="InterPro" id="IPR010769">
    <property type="entry name" value="rRNA_MeTrfase_GmN_bac"/>
</dbReference>
<gene>
    <name evidence="12" type="ORF">COV24_01850</name>
</gene>
<keyword evidence="7 12" id="KW-0808">Transferase</keyword>